<proteinExistence type="predicted"/>
<evidence type="ECO:0000313" key="3">
    <source>
        <dbReference type="Proteomes" id="UP000076154"/>
    </source>
</evidence>
<feature type="compositionally biased region" description="Basic and acidic residues" evidence="1">
    <location>
        <begin position="203"/>
        <end position="223"/>
    </location>
</feature>
<keyword evidence="3" id="KW-1185">Reference proteome</keyword>
<dbReference type="InParanoid" id="A0A369K4T4"/>
<dbReference type="EMBL" id="LUEZ02000010">
    <property type="protein sequence ID" value="RDB29649.1"/>
    <property type="molecule type" value="Genomic_DNA"/>
</dbReference>
<evidence type="ECO:0000313" key="2">
    <source>
        <dbReference type="EMBL" id="RDB29649.1"/>
    </source>
</evidence>
<dbReference type="Proteomes" id="UP000076154">
    <property type="component" value="Unassembled WGS sequence"/>
</dbReference>
<accession>A0A369K4T4</accession>
<feature type="region of interest" description="Disordered" evidence="1">
    <location>
        <begin position="194"/>
        <end position="269"/>
    </location>
</feature>
<comment type="caution">
    <text evidence="2">The sequence shown here is derived from an EMBL/GenBank/DDBJ whole genome shotgun (WGS) entry which is preliminary data.</text>
</comment>
<dbReference type="AlphaFoldDB" id="A0A369K4T4"/>
<gene>
    <name evidence="2" type="ORF">Hypma_015745</name>
</gene>
<dbReference type="STRING" id="39966.A0A369K4T4"/>
<feature type="compositionally biased region" description="Low complexity" evidence="1">
    <location>
        <begin position="96"/>
        <end position="107"/>
    </location>
</feature>
<reference evidence="2" key="1">
    <citation type="submission" date="2018-04" db="EMBL/GenBank/DDBJ databases">
        <title>Whole genome sequencing of Hypsizygus marmoreus.</title>
        <authorList>
            <person name="Choi I.-G."/>
            <person name="Min B."/>
            <person name="Kim J.-G."/>
            <person name="Kim S."/>
            <person name="Oh Y.-L."/>
            <person name="Kong W.-S."/>
            <person name="Park H."/>
            <person name="Jeong J."/>
            <person name="Song E.-S."/>
        </authorList>
    </citation>
    <scope>NUCLEOTIDE SEQUENCE [LARGE SCALE GENOMIC DNA]</scope>
    <source>
        <strain evidence="2">51987-8</strain>
    </source>
</reference>
<name>A0A369K4T4_HYPMA</name>
<sequence length="481" mass="52002">MPKAIRPSFPTSSTDFALPPSSSSSPIASSSSVTLDDSNVLLQRFRRPSLLAPKAGYLSESRLHSPLASSFTHSRRRSQSLMIIEEPESDKERMSTDTSSGSSENSTPPLKNPENRDDKGRPVYSKIPLTPPRRRSSASMDTQDYFSPLPGRRLSFPLKPPRILNLLAEARPEENEVKSEAAFQRMITSCSELPILPRTPRVPTDRGRYPEEAGREECQREDTPSDDDEPDDAPFAFSAPGGSEPIAISNPRTPAGSVNGDDNSMSVSESSSFGTVAMDVDLPPPSPSVSSMMSTPINHWRYTPPPTTSAVRSNKRKLDDRFDPYPSASKRRAVSPSVAYLRDTHSAVGSPINTRSARLPISIPINIPGSAVSSAASSPTIGNSYPSSYPRPVSMTSSPTLRSSMILASPILRPVPRHSMSRRGEEDEREIDGAGDAVGGLTLGVCIVYIGLSAFVAPTVPRQSAQSVIPNILPRDSLVHK</sequence>
<organism evidence="2 3">
    <name type="scientific">Hypsizygus marmoreus</name>
    <name type="common">White beech mushroom</name>
    <name type="synonym">Agaricus marmoreus</name>
    <dbReference type="NCBI Taxonomy" id="39966"/>
    <lineage>
        <taxon>Eukaryota</taxon>
        <taxon>Fungi</taxon>
        <taxon>Dikarya</taxon>
        <taxon>Basidiomycota</taxon>
        <taxon>Agaricomycotina</taxon>
        <taxon>Agaricomycetes</taxon>
        <taxon>Agaricomycetidae</taxon>
        <taxon>Agaricales</taxon>
        <taxon>Tricholomatineae</taxon>
        <taxon>Lyophyllaceae</taxon>
        <taxon>Hypsizygus</taxon>
    </lineage>
</organism>
<feature type="region of interest" description="Disordered" evidence="1">
    <location>
        <begin position="300"/>
        <end position="330"/>
    </location>
</feature>
<feature type="region of interest" description="Disordered" evidence="1">
    <location>
        <begin position="1"/>
        <end position="37"/>
    </location>
</feature>
<feature type="compositionally biased region" description="Low complexity" evidence="1">
    <location>
        <begin position="19"/>
        <end position="32"/>
    </location>
</feature>
<dbReference type="OrthoDB" id="5396103at2759"/>
<protein>
    <submittedName>
        <fullName evidence="2">Uncharacterized protein</fullName>
    </submittedName>
</protein>
<evidence type="ECO:0000256" key="1">
    <source>
        <dbReference type="SAM" id="MobiDB-lite"/>
    </source>
</evidence>
<feature type="region of interest" description="Disordered" evidence="1">
    <location>
        <begin position="53"/>
        <end position="157"/>
    </location>
</feature>